<dbReference type="GO" id="GO:0003700">
    <property type="term" value="F:DNA-binding transcription factor activity"/>
    <property type="evidence" value="ECO:0007669"/>
    <property type="project" value="InterPro"/>
</dbReference>
<feature type="domain" description="HTH deoR-type" evidence="4">
    <location>
        <begin position="12"/>
        <end position="67"/>
    </location>
</feature>
<name>A0A1D7QHS3_9SPHI</name>
<evidence type="ECO:0000256" key="2">
    <source>
        <dbReference type="ARBA" id="ARBA00023125"/>
    </source>
</evidence>
<dbReference type="InterPro" id="IPR050313">
    <property type="entry name" value="Carb_Metab_HTH_regulators"/>
</dbReference>
<dbReference type="SMART" id="SM00420">
    <property type="entry name" value="HTH_DEOR"/>
    <property type="match status" value="1"/>
</dbReference>
<dbReference type="KEGG" id="psty:BFS30_14150"/>
<organism evidence="5 6">
    <name type="scientific">Pedobacter steynii</name>
    <dbReference type="NCBI Taxonomy" id="430522"/>
    <lineage>
        <taxon>Bacteria</taxon>
        <taxon>Pseudomonadati</taxon>
        <taxon>Bacteroidota</taxon>
        <taxon>Sphingobacteriia</taxon>
        <taxon>Sphingobacteriales</taxon>
        <taxon>Sphingobacteriaceae</taxon>
        <taxon>Pedobacter</taxon>
    </lineage>
</organism>
<dbReference type="PANTHER" id="PTHR30363">
    <property type="entry name" value="HTH-TYPE TRANSCRIPTIONAL REGULATOR SRLR-RELATED"/>
    <property type="match status" value="1"/>
</dbReference>
<dbReference type="RefSeq" id="WP_069379877.1">
    <property type="nucleotide sequence ID" value="NZ_CP017141.1"/>
</dbReference>
<evidence type="ECO:0000256" key="1">
    <source>
        <dbReference type="ARBA" id="ARBA00023015"/>
    </source>
</evidence>
<dbReference type="Pfam" id="PF08220">
    <property type="entry name" value="HTH_DeoR"/>
    <property type="match status" value="1"/>
</dbReference>
<dbReference type="InterPro" id="IPR036388">
    <property type="entry name" value="WH-like_DNA-bd_sf"/>
</dbReference>
<dbReference type="PANTHER" id="PTHR30363:SF56">
    <property type="entry name" value="TRANSCRIPTIONAL REGULATOR, DEOR FAMILY"/>
    <property type="match status" value="1"/>
</dbReference>
<keyword evidence="6" id="KW-1185">Reference proteome</keyword>
<proteinExistence type="predicted"/>
<dbReference type="PRINTS" id="PR00037">
    <property type="entry name" value="HTHLACR"/>
</dbReference>
<dbReference type="SUPFAM" id="SSF46785">
    <property type="entry name" value="Winged helix' DNA-binding domain"/>
    <property type="match status" value="1"/>
</dbReference>
<sequence length="258" mass="28468">MTTDQQPATLTKAQRKQLIVKEINIHTRATFEHLALIVNVSEDTIRRDINELEKENLVIKVKGGAMASAYHHTSEHKAYSQDDKITIAQKLLPLLRKDMLLLLGGGTTIREFIKLIPGNLRITIVTASVLSAVELLDKPHIRTIMLGGQISTYSQMSFSGDVFNQLSHLKTDLCILGTNALDIEGGFSDSDWDTVQVKKAMLAASEKVAIVSISEKLNSTMKIKIASLSEVDYIVTELPPDAELLSPYKAANPNLTFL</sequence>
<dbReference type="PROSITE" id="PS51000">
    <property type="entry name" value="HTH_DEOR_2"/>
    <property type="match status" value="1"/>
</dbReference>
<dbReference type="GO" id="GO:0003677">
    <property type="term" value="F:DNA binding"/>
    <property type="evidence" value="ECO:0007669"/>
    <property type="project" value="UniProtKB-KW"/>
</dbReference>
<protein>
    <submittedName>
        <fullName evidence="5">DeoR family transcriptional regulator</fullName>
    </submittedName>
</protein>
<evidence type="ECO:0000313" key="6">
    <source>
        <dbReference type="Proteomes" id="UP000094313"/>
    </source>
</evidence>
<dbReference type="SMART" id="SM01134">
    <property type="entry name" value="DeoRC"/>
    <property type="match status" value="1"/>
</dbReference>
<keyword evidence="2" id="KW-0238">DNA-binding</keyword>
<dbReference type="Gene3D" id="3.40.50.1360">
    <property type="match status" value="1"/>
</dbReference>
<dbReference type="InterPro" id="IPR014036">
    <property type="entry name" value="DeoR-like_C"/>
</dbReference>
<reference evidence="5 6" key="1">
    <citation type="submission" date="2016-08" db="EMBL/GenBank/DDBJ databases">
        <authorList>
            <person name="Seilhamer J.J."/>
        </authorList>
    </citation>
    <scope>NUCLEOTIDE SEQUENCE [LARGE SCALE GENOMIC DNA]</scope>
    <source>
        <strain evidence="5 6">DX4</strain>
    </source>
</reference>
<dbReference type="SUPFAM" id="SSF100950">
    <property type="entry name" value="NagB/RpiA/CoA transferase-like"/>
    <property type="match status" value="1"/>
</dbReference>
<dbReference type="Proteomes" id="UP000094313">
    <property type="component" value="Chromosome"/>
</dbReference>
<dbReference type="Gene3D" id="1.10.10.10">
    <property type="entry name" value="Winged helix-like DNA-binding domain superfamily/Winged helix DNA-binding domain"/>
    <property type="match status" value="1"/>
</dbReference>
<keyword evidence="3" id="KW-0804">Transcription</keyword>
<dbReference type="EMBL" id="CP017141">
    <property type="protein sequence ID" value="AOM78212.1"/>
    <property type="molecule type" value="Genomic_DNA"/>
</dbReference>
<evidence type="ECO:0000313" key="5">
    <source>
        <dbReference type="EMBL" id="AOM78212.1"/>
    </source>
</evidence>
<evidence type="ECO:0000259" key="4">
    <source>
        <dbReference type="PROSITE" id="PS51000"/>
    </source>
</evidence>
<accession>A0A1D7QHS3</accession>
<dbReference type="InterPro" id="IPR001034">
    <property type="entry name" value="DeoR_HTH"/>
</dbReference>
<dbReference type="AlphaFoldDB" id="A0A1D7QHS3"/>
<dbReference type="Pfam" id="PF00455">
    <property type="entry name" value="DeoRC"/>
    <property type="match status" value="1"/>
</dbReference>
<evidence type="ECO:0000256" key="3">
    <source>
        <dbReference type="ARBA" id="ARBA00023163"/>
    </source>
</evidence>
<dbReference type="InterPro" id="IPR036390">
    <property type="entry name" value="WH_DNA-bd_sf"/>
</dbReference>
<gene>
    <name evidence="5" type="ORF">BFS30_14150</name>
</gene>
<dbReference type="PROSITE" id="PS00894">
    <property type="entry name" value="HTH_DEOR_1"/>
    <property type="match status" value="1"/>
</dbReference>
<keyword evidence="1" id="KW-0805">Transcription regulation</keyword>
<dbReference type="InterPro" id="IPR037171">
    <property type="entry name" value="NagB/RpiA_transferase-like"/>
</dbReference>
<dbReference type="InterPro" id="IPR018356">
    <property type="entry name" value="Tscrpt_reg_HTH_DeoR_CS"/>
</dbReference>
<dbReference type="OrthoDB" id="9798651at2"/>